<proteinExistence type="predicted"/>
<dbReference type="Proteomes" id="UP000680206">
    <property type="component" value="Unassembled WGS sequence"/>
</dbReference>
<comment type="caution">
    <text evidence="1">The sequence shown here is derived from an EMBL/GenBank/DDBJ whole genome shotgun (WGS) entry which is preliminary data.</text>
</comment>
<accession>A0ABS3S5Z7</accession>
<protein>
    <submittedName>
        <fullName evidence="1">Uncharacterized protein</fullName>
    </submittedName>
</protein>
<evidence type="ECO:0000313" key="1">
    <source>
        <dbReference type="EMBL" id="MBO2464003.1"/>
    </source>
</evidence>
<gene>
    <name evidence="1" type="ORF">J4709_41185</name>
</gene>
<evidence type="ECO:0000313" key="2">
    <source>
        <dbReference type="Proteomes" id="UP000680206"/>
    </source>
</evidence>
<sequence>MTSPSHARPEPTVPTCSSGLDDAAEAARQLMARLETRGLRASGPWEQTESQLAVSAQCVDVEPYIGRTVWLLTPPGVEPAELFWHWERPRRNKLGYPVGRWFQPFCPAAATERAAAAIHRVVLADIARRARALTAVEGTNTLAPAVHLTPKDDHNAQIR</sequence>
<dbReference type="EMBL" id="JAGEPF010000032">
    <property type="protein sequence ID" value="MBO2464003.1"/>
    <property type="molecule type" value="Genomic_DNA"/>
</dbReference>
<keyword evidence="2" id="KW-1185">Reference proteome</keyword>
<dbReference type="RefSeq" id="WP_208250161.1">
    <property type="nucleotide sequence ID" value="NZ_JAGEPF010000032.1"/>
</dbReference>
<reference evidence="1 2" key="1">
    <citation type="submission" date="2021-03" db="EMBL/GenBank/DDBJ databases">
        <title>Actinomadura violae sp. nov., isolated from lichen in Thailand.</title>
        <authorList>
            <person name="Kanchanasin P."/>
            <person name="Saeng-In P."/>
            <person name="Phongsopitanun W."/>
            <person name="Yuki M."/>
            <person name="Kudo T."/>
            <person name="Ohkuma M."/>
            <person name="Tanasupawat S."/>
        </authorList>
    </citation>
    <scope>NUCLEOTIDE SEQUENCE [LARGE SCALE GENOMIC DNA]</scope>
    <source>
        <strain evidence="1 2">LCR2-06</strain>
    </source>
</reference>
<organism evidence="1 2">
    <name type="scientific">Actinomadura violacea</name>
    <dbReference type="NCBI Taxonomy" id="2819934"/>
    <lineage>
        <taxon>Bacteria</taxon>
        <taxon>Bacillati</taxon>
        <taxon>Actinomycetota</taxon>
        <taxon>Actinomycetes</taxon>
        <taxon>Streptosporangiales</taxon>
        <taxon>Thermomonosporaceae</taxon>
        <taxon>Actinomadura</taxon>
    </lineage>
</organism>
<name>A0ABS3S5Z7_9ACTN</name>